<feature type="transmembrane region" description="Helical" evidence="14">
    <location>
        <begin position="6"/>
        <end position="25"/>
    </location>
</feature>
<evidence type="ECO:0000256" key="13">
    <source>
        <dbReference type="RuleBase" id="RU362091"/>
    </source>
</evidence>
<feature type="transmembrane region" description="Helical" evidence="14">
    <location>
        <begin position="398"/>
        <end position="418"/>
    </location>
</feature>
<feature type="transmembrane region" description="Helical" evidence="14">
    <location>
        <begin position="295"/>
        <end position="322"/>
    </location>
</feature>
<evidence type="ECO:0000256" key="8">
    <source>
        <dbReference type="ARBA" id="ARBA00023053"/>
    </source>
</evidence>
<name>K2BCK9_9BACT</name>
<evidence type="ECO:0000256" key="11">
    <source>
        <dbReference type="ARBA" id="ARBA00023201"/>
    </source>
</evidence>
<dbReference type="EMBL" id="AMFJ01021624">
    <property type="protein sequence ID" value="EKD66518.1"/>
    <property type="molecule type" value="Genomic_DNA"/>
</dbReference>
<evidence type="ECO:0008006" key="16">
    <source>
        <dbReference type="Google" id="ProtNLM"/>
    </source>
</evidence>
<feature type="transmembrane region" description="Helical" evidence="14">
    <location>
        <begin position="424"/>
        <end position="445"/>
    </location>
</feature>
<feature type="transmembrane region" description="Helical" evidence="14">
    <location>
        <begin position="46"/>
        <end position="67"/>
    </location>
</feature>
<feature type="transmembrane region" description="Helical" evidence="14">
    <location>
        <begin position="73"/>
        <end position="91"/>
    </location>
</feature>
<protein>
    <recommendedName>
        <fullName evidence="16">Sodium:solute symporter family protein</fullName>
    </recommendedName>
</protein>
<keyword evidence="7 14" id="KW-1133">Transmembrane helix</keyword>
<dbReference type="PANTHER" id="PTHR48086:SF3">
    <property type="entry name" value="SODIUM_PROLINE SYMPORTER"/>
    <property type="match status" value="1"/>
</dbReference>
<comment type="caution">
    <text evidence="15">The sequence shown here is derived from an EMBL/GenBank/DDBJ whole genome shotgun (WGS) entry which is preliminary data.</text>
</comment>
<feature type="transmembrane region" description="Helical" evidence="14">
    <location>
        <begin position="212"/>
        <end position="233"/>
    </location>
</feature>
<evidence type="ECO:0000256" key="4">
    <source>
        <dbReference type="ARBA" id="ARBA00022475"/>
    </source>
</evidence>
<dbReference type="GO" id="GO:0015293">
    <property type="term" value="F:symporter activity"/>
    <property type="evidence" value="ECO:0007669"/>
    <property type="project" value="UniProtKB-KW"/>
</dbReference>
<sequence length="448" mass="50392">MLTTLDYSLIIAYIIIVLMVGLSAGKKETKEEFLIAGRKLNFFTTAVTLFVNKVGAGILLTYSALVYLYGAGAIWFFIGAIFGYFVFYFFAKKIKKMADEKNFYTLADFFFDQKGKLAGFLVSLIVVISMFWWVVVNFTGGAKILTEYSPINFEWAVIIMWAVVLSYLLMGGFKAVVKTDIIQGFGLFTILFLIIFSLFFNIPTFSKINIDFFSIPIGQIVNFFLAGLLLPFAAAELWQRVYAAKNIENLKKWLIIWSTMYVIVGILLTLIGLIIRTNLPNLTNDIVLVVGLNKLLPVGLAWLPIVLFCFAALSTTDTFLFSSSASLVQDLLLKSNFIKKENLLKIMRISIISLTIFAIILSIIIRNLVDTTFFFVALMMSLGLLVLIIWVNPKINKYSINLSILFSLVGVILLAILNGISTSLVVYSLWLCVAGLIIGGWFNYFKKW</sequence>
<organism evidence="15">
    <name type="scientific">uncultured bacterium</name>
    <name type="common">gcode 4</name>
    <dbReference type="NCBI Taxonomy" id="1234023"/>
    <lineage>
        <taxon>Bacteria</taxon>
        <taxon>environmental samples</taxon>
    </lineage>
</organism>
<evidence type="ECO:0000256" key="14">
    <source>
        <dbReference type="SAM" id="Phobius"/>
    </source>
</evidence>
<reference evidence="15" key="1">
    <citation type="journal article" date="2012" name="Science">
        <title>Fermentation, hydrogen, and sulfur metabolism in multiple uncultivated bacterial phyla.</title>
        <authorList>
            <person name="Wrighton K.C."/>
            <person name="Thomas B.C."/>
            <person name="Sharon I."/>
            <person name="Miller C.S."/>
            <person name="Castelle C.J."/>
            <person name="VerBerkmoes N.C."/>
            <person name="Wilkins M.J."/>
            <person name="Hettich R.L."/>
            <person name="Lipton M.S."/>
            <person name="Williams K.H."/>
            <person name="Long P.E."/>
            <person name="Banfield J.F."/>
        </authorList>
    </citation>
    <scope>NUCLEOTIDE SEQUENCE [LARGE SCALE GENOMIC DNA]</scope>
</reference>
<keyword evidence="4" id="KW-1003">Cell membrane</keyword>
<proteinExistence type="inferred from homology"/>
<feature type="transmembrane region" description="Helical" evidence="14">
    <location>
        <begin position="371"/>
        <end position="391"/>
    </location>
</feature>
<evidence type="ECO:0000256" key="12">
    <source>
        <dbReference type="ARBA" id="ARBA00033708"/>
    </source>
</evidence>
<comment type="similarity">
    <text evidence="2 13">Belongs to the sodium:solute symporter (SSF) (TC 2.A.21) family.</text>
</comment>
<feature type="transmembrane region" description="Helical" evidence="14">
    <location>
        <begin position="117"/>
        <end position="135"/>
    </location>
</feature>
<evidence type="ECO:0000256" key="2">
    <source>
        <dbReference type="ARBA" id="ARBA00006434"/>
    </source>
</evidence>
<evidence type="ECO:0000313" key="15">
    <source>
        <dbReference type="EMBL" id="EKD66518.1"/>
    </source>
</evidence>
<feature type="transmembrane region" description="Helical" evidence="14">
    <location>
        <begin position="155"/>
        <end position="173"/>
    </location>
</feature>
<dbReference type="GO" id="GO:0006814">
    <property type="term" value="P:sodium ion transport"/>
    <property type="evidence" value="ECO:0007669"/>
    <property type="project" value="UniProtKB-KW"/>
</dbReference>
<evidence type="ECO:0000256" key="6">
    <source>
        <dbReference type="ARBA" id="ARBA00022847"/>
    </source>
</evidence>
<dbReference type="PANTHER" id="PTHR48086">
    <property type="entry name" value="SODIUM/PROLINE SYMPORTER-RELATED"/>
    <property type="match status" value="1"/>
</dbReference>
<comment type="catalytic activity">
    <reaction evidence="12">
        <text>L-proline(in) + Na(+)(in) = L-proline(out) + Na(+)(out)</text>
        <dbReference type="Rhea" id="RHEA:28967"/>
        <dbReference type="ChEBI" id="CHEBI:29101"/>
        <dbReference type="ChEBI" id="CHEBI:60039"/>
    </reaction>
</comment>
<keyword evidence="5 14" id="KW-0812">Transmembrane</keyword>
<evidence type="ECO:0000256" key="10">
    <source>
        <dbReference type="ARBA" id="ARBA00023136"/>
    </source>
</evidence>
<accession>K2BCK9</accession>
<gene>
    <name evidence="15" type="ORF">ACD_49C00038G0052</name>
</gene>
<comment type="subcellular location">
    <subcellularLocation>
        <location evidence="1">Cell membrane</location>
        <topology evidence="1">Multi-pass membrane protein</topology>
    </subcellularLocation>
</comment>
<keyword evidence="8" id="KW-0915">Sodium</keyword>
<feature type="transmembrane region" description="Helical" evidence="14">
    <location>
        <begin position="254"/>
        <end position="275"/>
    </location>
</feature>
<dbReference type="InterPro" id="IPR001734">
    <property type="entry name" value="Na/solute_symporter"/>
</dbReference>
<evidence type="ECO:0000256" key="5">
    <source>
        <dbReference type="ARBA" id="ARBA00022692"/>
    </source>
</evidence>
<dbReference type="InterPro" id="IPR050277">
    <property type="entry name" value="Sodium:Solute_Symporter"/>
</dbReference>
<keyword evidence="9" id="KW-0406">Ion transport</keyword>
<evidence type="ECO:0000256" key="9">
    <source>
        <dbReference type="ARBA" id="ARBA00023065"/>
    </source>
</evidence>
<keyword evidence="3" id="KW-0813">Transport</keyword>
<dbReference type="InterPro" id="IPR038377">
    <property type="entry name" value="Na/Glc_symporter_sf"/>
</dbReference>
<evidence type="ECO:0000256" key="1">
    <source>
        <dbReference type="ARBA" id="ARBA00004651"/>
    </source>
</evidence>
<dbReference type="AlphaFoldDB" id="K2BCK9"/>
<evidence type="ECO:0000256" key="7">
    <source>
        <dbReference type="ARBA" id="ARBA00022989"/>
    </source>
</evidence>
<dbReference type="GO" id="GO:0005886">
    <property type="term" value="C:plasma membrane"/>
    <property type="evidence" value="ECO:0007669"/>
    <property type="project" value="UniProtKB-SubCell"/>
</dbReference>
<keyword evidence="11" id="KW-0739">Sodium transport</keyword>
<feature type="transmembrane region" description="Helical" evidence="14">
    <location>
        <begin position="343"/>
        <end position="365"/>
    </location>
</feature>
<keyword evidence="10 14" id="KW-0472">Membrane</keyword>
<dbReference type="Pfam" id="PF00474">
    <property type="entry name" value="SSF"/>
    <property type="match status" value="1"/>
</dbReference>
<evidence type="ECO:0000256" key="3">
    <source>
        <dbReference type="ARBA" id="ARBA00022448"/>
    </source>
</evidence>
<keyword evidence="6" id="KW-0769">Symport</keyword>
<dbReference type="PROSITE" id="PS50283">
    <property type="entry name" value="NA_SOLUT_SYMP_3"/>
    <property type="match status" value="1"/>
</dbReference>
<feature type="transmembrane region" description="Helical" evidence="14">
    <location>
        <begin position="185"/>
        <end position="206"/>
    </location>
</feature>
<dbReference type="Gene3D" id="1.20.1730.10">
    <property type="entry name" value="Sodium/glucose cotransporter"/>
    <property type="match status" value="1"/>
</dbReference>